<evidence type="ECO:0000313" key="2">
    <source>
        <dbReference type="Proteomes" id="UP000024635"/>
    </source>
</evidence>
<proteinExistence type="predicted"/>
<dbReference type="EMBL" id="JARK01001346">
    <property type="protein sequence ID" value="EYC26403.1"/>
    <property type="molecule type" value="Genomic_DNA"/>
</dbReference>
<reference evidence="2" key="1">
    <citation type="journal article" date="2015" name="Nat. Genet.">
        <title>The genome and transcriptome of the zoonotic hookworm Ancylostoma ceylanicum identify infection-specific gene families.</title>
        <authorList>
            <person name="Schwarz E.M."/>
            <person name="Hu Y."/>
            <person name="Antoshechkin I."/>
            <person name="Miller M.M."/>
            <person name="Sternberg P.W."/>
            <person name="Aroian R.V."/>
        </authorList>
    </citation>
    <scope>NUCLEOTIDE SEQUENCE</scope>
    <source>
        <strain evidence="2">HY135</strain>
    </source>
</reference>
<comment type="caution">
    <text evidence="1">The sequence shown here is derived from an EMBL/GenBank/DDBJ whole genome shotgun (WGS) entry which is preliminary data.</text>
</comment>
<accession>A0A016VI00</accession>
<protein>
    <submittedName>
        <fullName evidence="1">Uncharacterized protein</fullName>
    </submittedName>
</protein>
<keyword evidence="2" id="KW-1185">Reference proteome</keyword>
<dbReference type="AlphaFoldDB" id="A0A016VI00"/>
<dbReference type="Proteomes" id="UP000024635">
    <property type="component" value="Unassembled WGS sequence"/>
</dbReference>
<sequence length="162" mass="18552">MAEAFQRVLLDAAYCDITIENEENVEEDNDEKMDVHWDIDCENIGTRSSPSNTPFIEFGSKPIPIQQGKTSNSFNSVKQLIIYLLNSSEFRYRLEVEVCKTKREDGIQTHESLPMNLLHYPLGHPAATLSVKVVYVSAIGNHRRGILSLYYINHLAEFKYNL</sequence>
<dbReference type="STRING" id="53326.A0A016VI00"/>
<evidence type="ECO:0000313" key="1">
    <source>
        <dbReference type="EMBL" id="EYC26403.1"/>
    </source>
</evidence>
<gene>
    <name evidence="1" type="primary">Acey_s0010.g1135</name>
    <name evidence="1" type="ORF">Y032_0010g1135</name>
</gene>
<name>A0A016VI00_9BILA</name>
<organism evidence="1 2">
    <name type="scientific">Ancylostoma ceylanicum</name>
    <dbReference type="NCBI Taxonomy" id="53326"/>
    <lineage>
        <taxon>Eukaryota</taxon>
        <taxon>Metazoa</taxon>
        <taxon>Ecdysozoa</taxon>
        <taxon>Nematoda</taxon>
        <taxon>Chromadorea</taxon>
        <taxon>Rhabditida</taxon>
        <taxon>Rhabditina</taxon>
        <taxon>Rhabditomorpha</taxon>
        <taxon>Strongyloidea</taxon>
        <taxon>Ancylostomatidae</taxon>
        <taxon>Ancylostomatinae</taxon>
        <taxon>Ancylostoma</taxon>
    </lineage>
</organism>